<reference evidence="11 12" key="1">
    <citation type="submission" date="2022-07" db="EMBL/GenBank/DDBJ databases">
        <title>Mucilaginibacter sp. JC4.</title>
        <authorList>
            <person name="Le V."/>
            <person name="Ko S.-R."/>
            <person name="Ahn C.-Y."/>
            <person name="Oh H.-M."/>
        </authorList>
    </citation>
    <scope>NUCLEOTIDE SEQUENCE [LARGE SCALE GENOMIC DNA]</scope>
    <source>
        <strain evidence="11 12">JC4</strain>
    </source>
</reference>
<dbReference type="Pfam" id="PF13181">
    <property type="entry name" value="TPR_8"/>
    <property type="match status" value="2"/>
</dbReference>
<keyword evidence="12" id="KW-1185">Reference proteome</keyword>
<accession>A0ABT1SWB9</accession>
<keyword evidence="5" id="KW-0418">Kinase</keyword>
<dbReference type="InterPro" id="IPR003661">
    <property type="entry name" value="HisK_dim/P_dom"/>
</dbReference>
<keyword evidence="9" id="KW-1133">Transmembrane helix</keyword>
<evidence type="ECO:0000256" key="5">
    <source>
        <dbReference type="ARBA" id="ARBA00022777"/>
    </source>
</evidence>
<dbReference type="SMART" id="SM00028">
    <property type="entry name" value="TPR"/>
    <property type="match status" value="5"/>
</dbReference>
<organism evidence="11 12">
    <name type="scientific">Mucilaginibacter aquariorum</name>
    <dbReference type="NCBI Taxonomy" id="2967225"/>
    <lineage>
        <taxon>Bacteria</taxon>
        <taxon>Pseudomonadati</taxon>
        <taxon>Bacteroidota</taxon>
        <taxon>Sphingobacteriia</taxon>
        <taxon>Sphingobacteriales</taxon>
        <taxon>Sphingobacteriaceae</taxon>
        <taxon>Mucilaginibacter</taxon>
    </lineage>
</organism>
<dbReference type="PANTHER" id="PTHR43711">
    <property type="entry name" value="TWO-COMPONENT HISTIDINE KINASE"/>
    <property type="match status" value="1"/>
</dbReference>
<keyword evidence="3" id="KW-0597">Phosphoprotein</keyword>
<keyword evidence="9" id="KW-0812">Transmembrane</keyword>
<dbReference type="CDD" id="cd00075">
    <property type="entry name" value="HATPase"/>
    <property type="match status" value="1"/>
</dbReference>
<dbReference type="RefSeq" id="WP_256536854.1">
    <property type="nucleotide sequence ID" value="NZ_JANHOH010000001.1"/>
</dbReference>
<gene>
    <name evidence="11" type="ORF">NPE20_01665</name>
</gene>
<protein>
    <recommendedName>
        <fullName evidence="2">histidine kinase</fullName>
        <ecNumber evidence="2">2.7.13.3</ecNumber>
    </recommendedName>
</protein>
<dbReference type="InterPro" id="IPR004358">
    <property type="entry name" value="Sig_transdc_His_kin-like_C"/>
</dbReference>
<name>A0ABT1SWB9_9SPHI</name>
<dbReference type="Gene3D" id="1.10.287.130">
    <property type="match status" value="1"/>
</dbReference>
<dbReference type="InterPro" id="IPR011990">
    <property type="entry name" value="TPR-like_helical_dom_sf"/>
</dbReference>
<dbReference type="InterPro" id="IPR050736">
    <property type="entry name" value="Sensor_HK_Regulatory"/>
</dbReference>
<dbReference type="Pfam" id="PF02518">
    <property type="entry name" value="HATPase_c"/>
    <property type="match status" value="1"/>
</dbReference>
<dbReference type="Gene3D" id="1.25.40.10">
    <property type="entry name" value="Tetratricopeptide repeat domain"/>
    <property type="match status" value="1"/>
</dbReference>
<dbReference type="GO" id="GO:0005524">
    <property type="term" value="F:ATP binding"/>
    <property type="evidence" value="ECO:0007669"/>
    <property type="project" value="UniProtKB-KW"/>
</dbReference>
<dbReference type="InterPro" id="IPR036890">
    <property type="entry name" value="HATPase_C_sf"/>
</dbReference>
<dbReference type="Proteomes" id="UP001204376">
    <property type="component" value="Unassembled WGS sequence"/>
</dbReference>
<dbReference type="SUPFAM" id="SSF48452">
    <property type="entry name" value="TPR-like"/>
    <property type="match status" value="2"/>
</dbReference>
<evidence type="ECO:0000313" key="11">
    <source>
        <dbReference type="EMBL" id="MCQ6956640.1"/>
    </source>
</evidence>
<dbReference type="SUPFAM" id="SSF47384">
    <property type="entry name" value="Homodimeric domain of signal transducing histidine kinase"/>
    <property type="match status" value="1"/>
</dbReference>
<keyword evidence="7" id="KW-0802">TPR repeat</keyword>
<evidence type="ECO:0000256" key="3">
    <source>
        <dbReference type="ARBA" id="ARBA00022553"/>
    </source>
</evidence>
<dbReference type="PRINTS" id="PR00344">
    <property type="entry name" value="BCTRLSENSOR"/>
</dbReference>
<comment type="caution">
    <text evidence="11">The sequence shown here is derived from an EMBL/GenBank/DDBJ whole genome shotgun (WGS) entry which is preliminary data.</text>
</comment>
<keyword evidence="6" id="KW-0902">Two-component regulatory system</keyword>
<feature type="repeat" description="TPR" evidence="7">
    <location>
        <begin position="216"/>
        <end position="249"/>
    </location>
</feature>
<dbReference type="Gene3D" id="3.30.565.10">
    <property type="entry name" value="Histidine kinase-like ATPase, C-terminal domain"/>
    <property type="match status" value="1"/>
</dbReference>
<dbReference type="PROSITE" id="PS50005">
    <property type="entry name" value="TPR"/>
    <property type="match status" value="1"/>
</dbReference>
<dbReference type="SMART" id="SM00387">
    <property type="entry name" value="HATPase_c"/>
    <property type="match status" value="1"/>
</dbReference>
<dbReference type="PROSITE" id="PS51257">
    <property type="entry name" value="PROKAR_LIPOPROTEIN"/>
    <property type="match status" value="1"/>
</dbReference>
<evidence type="ECO:0000256" key="9">
    <source>
        <dbReference type="SAM" id="Phobius"/>
    </source>
</evidence>
<evidence type="ECO:0000259" key="10">
    <source>
        <dbReference type="PROSITE" id="PS50109"/>
    </source>
</evidence>
<dbReference type="PROSITE" id="PS50109">
    <property type="entry name" value="HIS_KIN"/>
    <property type="match status" value="1"/>
</dbReference>
<dbReference type="InterPro" id="IPR019734">
    <property type="entry name" value="TPR_rpt"/>
</dbReference>
<evidence type="ECO:0000313" key="12">
    <source>
        <dbReference type="Proteomes" id="UP001204376"/>
    </source>
</evidence>
<dbReference type="InterPro" id="IPR036097">
    <property type="entry name" value="HisK_dim/P_sf"/>
</dbReference>
<dbReference type="EC" id="2.7.13.3" evidence="2"/>
<dbReference type="SUPFAM" id="SSF55874">
    <property type="entry name" value="ATPase domain of HSP90 chaperone/DNA topoisomerase II/histidine kinase"/>
    <property type="match status" value="1"/>
</dbReference>
<dbReference type="SMART" id="SM00388">
    <property type="entry name" value="HisKA"/>
    <property type="match status" value="1"/>
</dbReference>
<proteinExistence type="predicted"/>
<dbReference type="InterPro" id="IPR005467">
    <property type="entry name" value="His_kinase_dom"/>
</dbReference>
<keyword evidence="9" id="KW-0472">Membrane</keyword>
<evidence type="ECO:0000256" key="7">
    <source>
        <dbReference type="PROSITE-ProRule" id="PRU00339"/>
    </source>
</evidence>
<dbReference type="Pfam" id="PF00512">
    <property type="entry name" value="HisKA"/>
    <property type="match status" value="1"/>
</dbReference>
<evidence type="ECO:0000256" key="8">
    <source>
        <dbReference type="SAM" id="Coils"/>
    </source>
</evidence>
<keyword evidence="4" id="KW-0808">Transferase</keyword>
<keyword evidence="8" id="KW-0175">Coiled coil</keyword>
<evidence type="ECO:0000256" key="1">
    <source>
        <dbReference type="ARBA" id="ARBA00000085"/>
    </source>
</evidence>
<dbReference type="CDD" id="cd00082">
    <property type="entry name" value="HisKA"/>
    <property type="match status" value="1"/>
</dbReference>
<dbReference type="EMBL" id="JANHOH010000001">
    <property type="protein sequence ID" value="MCQ6956640.1"/>
    <property type="molecule type" value="Genomic_DNA"/>
</dbReference>
<evidence type="ECO:0000256" key="6">
    <source>
        <dbReference type="ARBA" id="ARBA00023012"/>
    </source>
</evidence>
<dbReference type="InterPro" id="IPR003594">
    <property type="entry name" value="HATPase_dom"/>
</dbReference>
<dbReference type="PANTHER" id="PTHR43711:SF31">
    <property type="entry name" value="HISTIDINE KINASE"/>
    <property type="match status" value="1"/>
</dbReference>
<evidence type="ECO:0000256" key="4">
    <source>
        <dbReference type="ARBA" id="ARBA00022679"/>
    </source>
</evidence>
<keyword evidence="11" id="KW-0067">ATP-binding</keyword>
<comment type="catalytic activity">
    <reaction evidence="1">
        <text>ATP + protein L-histidine = ADP + protein N-phospho-L-histidine.</text>
        <dbReference type="EC" id="2.7.13.3"/>
    </reaction>
</comment>
<feature type="transmembrane region" description="Helical" evidence="9">
    <location>
        <begin position="416"/>
        <end position="436"/>
    </location>
</feature>
<feature type="domain" description="Histidine kinase" evidence="10">
    <location>
        <begin position="483"/>
        <end position="697"/>
    </location>
</feature>
<feature type="coiled-coil region" evidence="8">
    <location>
        <begin position="449"/>
        <end position="483"/>
    </location>
</feature>
<keyword evidence="11" id="KW-0547">Nucleotide-binding</keyword>
<evidence type="ECO:0000256" key="2">
    <source>
        <dbReference type="ARBA" id="ARBA00012438"/>
    </source>
</evidence>
<sequence>MKLIKAHRVKILTRHVWLYAFLIILVSCDKKNTRKDTGEYSDEYLAVQTQADKIWAQNKIDESLHFMDSAFRRLPNPTINDRFRFYAFNYLYYQKLKFNFDKGLLYADSMLAMAKSSVTPKQYSMNFAEANFARGDSYFELKQFTDAYQSYYQGYLTGKNYVNLRALADYTYRMGMIMYKKGHYKLAANYFKDSYKNNETEHLNAKPDFVNFYRRQELLDNIGLSYKHNNENDSAIVYFDKALKFIEENARYFPDRKLHLDMARGVVYGNMSETYVQKGLNAEAIALLKKSIAINLQKGYDNHDAELSEVKLGQLYLATHQDDLLYNLLGNLRNQLDTVKNPDAEADYYRLLGNYYVKKNELKKAITHIQRYNVLKDSLLQRASLLMETDVNQQLANYEKQHEIDTLSNDNKLQVIYLYVSIFFAVMALIIVFLVYRNWKRSKKDVQTVHVLNQQINEQNSILEKALNELNVSSQEKDRILRTVAHDLRNPIGGIASLTTMMAADDYTEDQKELINLVKETSYNSLELINEILEATNLTSVELNLELVEINSLVSNSVELLRFKAAEKGQTILLETLDKQQELHISREKIWRVISNLISNAIKFSPTSGTIYVKVAEINGKIIIAVKDNGIGIPDKLKDQVFNMFTSAQRPGTSGEKSFGLGLSICSQIMEKHNGKIWFESDANIGTTFFISLRLARHNIPTDLLQQVSVPMA</sequence>